<dbReference type="EMBL" id="KN823751">
    <property type="protein sequence ID" value="KIO15925.1"/>
    <property type="molecule type" value="Genomic_DNA"/>
</dbReference>
<protein>
    <submittedName>
        <fullName evidence="1">Uncharacterized protein</fullName>
    </submittedName>
</protein>
<dbReference type="Proteomes" id="UP000054248">
    <property type="component" value="Unassembled WGS sequence"/>
</dbReference>
<evidence type="ECO:0000313" key="2">
    <source>
        <dbReference type="Proteomes" id="UP000054248"/>
    </source>
</evidence>
<evidence type="ECO:0000313" key="1">
    <source>
        <dbReference type="EMBL" id="KIO15925.1"/>
    </source>
</evidence>
<accession>A0A0C3PND5</accession>
<reference evidence="1 2" key="1">
    <citation type="submission" date="2014-04" db="EMBL/GenBank/DDBJ databases">
        <authorList>
            <consortium name="DOE Joint Genome Institute"/>
            <person name="Kuo A."/>
            <person name="Girlanda M."/>
            <person name="Perotto S."/>
            <person name="Kohler A."/>
            <person name="Nagy L.G."/>
            <person name="Floudas D."/>
            <person name="Copeland A."/>
            <person name="Barry K.W."/>
            <person name="Cichocki N."/>
            <person name="Veneault-Fourrey C."/>
            <person name="LaButti K."/>
            <person name="Lindquist E.A."/>
            <person name="Lipzen A."/>
            <person name="Lundell T."/>
            <person name="Morin E."/>
            <person name="Murat C."/>
            <person name="Sun H."/>
            <person name="Tunlid A."/>
            <person name="Henrissat B."/>
            <person name="Grigoriev I.V."/>
            <person name="Hibbett D.S."/>
            <person name="Martin F."/>
            <person name="Nordberg H.P."/>
            <person name="Cantor M.N."/>
            <person name="Hua S.X."/>
        </authorList>
    </citation>
    <scope>NUCLEOTIDE SEQUENCE [LARGE SCALE GENOMIC DNA]</scope>
    <source>
        <strain evidence="1 2">MUT 4182</strain>
    </source>
</reference>
<gene>
    <name evidence="1" type="ORF">M407DRAFT_34457</name>
</gene>
<keyword evidence="2" id="KW-1185">Reference proteome</keyword>
<proteinExistence type="predicted"/>
<dbReference type="AlphaFoldDB" id="A0A0C3PND5"/>
<dbReference type="HOGENOM" id="CLU_2414929_0_0_1"/>
<name>A0A0C3PND5_9AGAM</name>
<sequence>MNSKNQREPSALWALANNTRYEPAPGIGLIAPDQRARNLARCIATLRRRGMTADAARHSIRVESSYSCEVTLYKAPPQEANALHPSSVSGSM</sequence>
<organism evidence="1 2">
    <name type="scientific">Tulasnella calospora MUT 4182</name>
    <dbReference type="NCBI Taxonomy" id="1051891"/>
    <lineage>
        <taxon>Eukaryota</taxon>
        <taxon>Fungi</taxon>
        <taxon>Dikarya</taxon>
        <taxon>Basidiomycota</taxon>
        <taxon>Agaricomycotina</taxon>
        <taxon>Agaricomycetes</taxon>
        <taxon>Cantharellales</taxon>
        <taxon>Tulasnellaceae</taxon>
        <taxon>Tulasnella</taxon>
    </lineage>
</organism>
<reference evidence="2" key="2">
    <citation type="submission" date="2015-01" db="EMBL/GenBank/DDBJ databases">
        <title>Evolutionary Origins and Diversification of the Mycorrhizal Mutualists.</title>
        <authorList>
            <consortium name="DOE Joint Genome Institute"/>
            <consortium name="Mycorrhizal Genomics Consortium"/>
            <person name="Kohler A."/>
            <person name="Kuo A."/>
            <person name="Nagy L.G."/>
            <person name="Floudas D."/>
            <person name="Copeland A."/>
            <person name="Barry K.W."/>
            <person name="Cichocki N."/>
            <person name="Veneault-Fourrey C."/>
            <person name="LaButti K."/>
            <person name="Lindquist E.A."/>
            <person name="Lipzen A."/>
            <person name="Lundell T."/>
            <person name="Morin E."/>
            <person name="Murat C."/>
            <person name="Riley R."/>
            <person name="Ohm R."/>
            <person name="Sun H."/>
            <person name="Tunlid A."/>
            <person name="Henrissat B."/>
            <person name="Grigoriev I.V."/>
            <person name="Hibbett D.S."/>
            <person name="Martin F."/>
        </authorList>
    </citation>
    <scope>NUCLEOTIDE SEQUENCE [LARGE SCALE GENOMIC DNA]</scope>
    <source>
        <strain evidence="2">MUT 4182</strain>
    </source>
</reference>